<evidence type="ECO:0000313" key="2">
    <source>
        <dbReference type="Proteomes" id="UP001549110"/>
    </source>
</evidence>
<reference evidence="1 2" key="1">
    <citation type="submission" date="2024-06" db="EMBL/GenBank/DDBJ databases">
        <title>Genomic Encyclopedia of Type Strains, Phase IV (KMG-IV): sequencing the most valuable type-strain genomes for metagenomic binning, comparative biology and taxonomic classification.</title>
        <authorList>
            <person name="Goeker M."/>
        </authorList>
    </citation>
    <scope>NUCLEOTIDE SEQUENCE [LARGE SCALE GENOMIC DNA]</scope>
    <source>
        <strain evidence="1 2">DSM 17809</strain>
    </source>
</reference>
<evidence type="ECO:0000313" key="1">
    <source>
        <dbReference type="EMBL" id="MET3525668.1"/>
    </source>
</evidence>
<accession>A0ABV2EF63</accession>
<comment type="caution">
    <text evidence="1">The sequence shown here is derived from an EMBL/GenBank/DDBJ whole genome shotgun (WGS) entry which is preliminary data.</text>
</comment>
<gene>
    <name evidence="1" type="ORF">ABID41_000763</name>
</gene>
<dbReference type="RefSeq" id="WP_331929646.1">
    <property type="nucleotide sequence ID" value="NZ_JBEPLU010000001.1"/>
</dbReference>
<sequence length="102" mass="11768">MNQTQTKTRAKATKRPTTEHLVERIRETLLYFGGEAHRRDVIVNVARDIGVDVKNIPEELENAVILSFEETWRDEARRAAYGFHLRFGEGSHRWGLKPATAH</sequence>
<organism evidence="1 2">
    <name type="scientific">Phenylobacterium koreense</name>
    <dbReference type="NCBI Taxonomy" id="266125"/>
    <lineage>
        <taxon>Bacteria</taxon>
        <taxon>Pseudomonadati</taxon>
        <taxon>Pseudomonadota</taxon>
        <taxon>Alphaproteobacteria</taxon>
        <taxon>Caulobacterales</taxon>
        <taxon>Caulobacteraceae</taxon>
        <taxon>Phenylobacterium</taxon>
    </lineage>
</organism>
<protein>
    <submittedName>
        <fullName evidence="1">Uncharacterized protein</fullName>
    </submittedName>
</protein>
<dbReference type="EMBL" id="JBEPLU010000001">
    <property type="protein sequence ID" value="MET3525668.1"/>
    <property type="molecule type" value="Genomic_DNA"/>
</dbReference>
<dbReference type="Proteomes" id="UP001549110">
    <property type="component" value="Unassembled WGS sequence"/>
</dbReference>
<proteinExistence type="predicted"/>
<keyword evidence="2" id="KW-1185">Reference proteome</keyword>
<name>A0ABV2EF63_9CAUL</name>